<dbReference type="Proteomes" id="UP000198683">
    <property type="component" value="Unassembled WGS sequence"/>
</dbReference>
<dbReference type="EMBL" id="FNFB01000019">
    <property type="protein sequence ID" value="SDL31596.1"/>
    <property type="molecule type" value="Genomic_DNA"/>
</dbReference>
<name>A0A1G9J2U5_9ACTN</name>
<evidence type="ECO:0000313" key="2">
    <source>
        <dbReference type="Proteomes" id="UP000198683"/>
    </source>
</evidence>
<sequence>MEKYAEQAECDPGNIKANPVVTVMDNRYRRDDRVRSGPMESLPVLRHGFL</sequence>
<protein>
    <submittedName>
        <fullName evidence="1">Uncharacterized protein</fullName>
    </submittedName>
</protein>
<keyword evidence="2" id="KW-1185">Reference proteome</keyword>
<reference evidence="1 2" key="1">
    <citation type="submission" date="2016-10" db="EMBL/GenBank/DDBJ databases">
        <authorList>
            <person name="de Groot N.N."/>
        </authorList>
    </citation>
    <scope>NUCLEOTIDE SEQUENCE [LARGE SCALE GENOMIC DNA]</scope>
    <source>
        <strain evidence="1 2">CGMCC 4.5681</strain>
    </source>
</reference>
<dbReference type="STRING" id="683260.SAMN05421874_11982"/>
<accession>A0A1G9J2U5</accession>
<proteinExistence type="predicted"/>
<organism evidence="1 2">
    <name type="scientific">Nonomuraea maritima</name>
    <dbReference type="NCBI Taxonomy" id="683260"/>
    <lineage>
        <taxon>Bacteria</taxon>
        <taxon>Bacillati</taxon>
        <taxon>Actinomycetota</taxon>
        <taxon>Actinomycetes</taxon>
        <taxon>Streptosporangiales</taxon>
        <taxon>Streptosporangiaceae</taxon>
        <taxon>Nonomuraea</taxon>
    </lineage>
</organism>
<dbReference type="AlphaFoldDB" id="A0A1G9J2U5"/>
<evidence type="ECO:0000313" key="1">
    <source>
        <dbReference type="EMBL" id="SDL31596.1"/>
    </source>
</evidence>
<gene>
    <name evidence="1" type="ORF">SAMN05421874_11982</name>
</gene>